<proteinExistence type="predicted"/>
<protein>
    <recommendedName>
        <fullName evidence="3">DUF4105 domain-containing protein</fullName>
    </recommendedName>
</protein>
<dbReference type="Proteomes" id="UP000198440">
    <property type="component" value="Unassembled WGS sequence"/>
</dbReference>
<evidence type="ECO:0008006" key="3">
    <source>
        <dbReference type="Google" id="ProtNLM"/>
    </source>
</evidence>
<organism evidence="1 2">
    <name type="scientific">Antarctobacter heliothermus</name>
    <dbReference type="NCBI Taxonomy" id="74033"/>
    <lineage>
        <taxon>Bacteria</taxon>
        <taxon>Pseudomonadati</taxon>
        <taxon>Pseudomonadota</taxon>
        <taxon>Alphaproteobacteria</taxon>
        <taxon>Rhodobacterales</taxon>
        <taxon>Roseobacteraceae</taxon>
        <taxon>Antarctobacter</taxon>
    </lineage>
</organism>
<reference evidence="1 2" key="1">
    <citation type="submission" date="2017-06" db="EMBL/GenBank/DDBJ databases">
        <authorList>
            <person name="Kim H.J."/>
            <person name="Triplett B.A."/>
        </authorList>
    </citation>
    <scope>NUCLEOTIDE SEQUENCE [LARGE SCALE GENOMIC DNA]</scope>
    <source>
        <strain evidence="1 2">DSM 11445</strain>
    </source>
</reference>
<sequence>MFSNCTNVLARTVNKLDAGAVPFDIAWFLPGYSDEFLYEKGFLAQADSFEAAHRMAHISPLIRELYQIADPAAFSQALRAAQRRD</sequence>
<dbReference type="AlphaFoldDB" id="A0A239K9N0"/>
<gene>
    <name evidence="1" type="ORF">SAMN04488078_10635</name>
</gene>
<dbReference type="EMBL" id="FZON01000063">
    <property type="protein sequence ID" value="SNT15146.1"/>
    <property type="molecule type" value="Genomic_DNA"/>
</dbReference>
<name>A0A239K9N0_9RHOB</name>
<accession>A0A239K9N0</accession>
<evidence type="ECO:0000313" key="1">
    <source>
        <dbReference type="EMBL" id="SNT15146.1"/>
    </source>
</evidence>
<evidence type="ECO:0000313" key="2">
    <source>
        <dbReference type="Proteomes" id="UP000198440"/>
    </source>
</evidence>